<proteinExistence type="predicted"/>
<evidence type="ECO:0000313" key="14">
    <source>
        <dbReference type="Proteomes" id="UP000676996"/>
    </source>
</evidence>
<comment type="catalytic activity">
    <reaction evidence="1">
        <text>a 1,2-diacyl-sn-glycero-3-phosphocholine + H2O = a 1,2-diacyl-sn-glycero-3-phosphate + choline + H(+)</text>
        <dbReference type="Rhea" id="RHEA:14445"/>
        <dbReference type="ChEBI" id="CHEBI:15354"/>
        <dbReference type="ChEBI" id="CHEBI:15377"/>
        <dbReference type="ChEBI" id="CHEBI:15378"/>
        <dbReference type="ChEBI" id="CHEBI:57643"/>
        <dbReference type="ChEBI" id="CHEBI:58608"/>
        <dbReference type="EC" id="3.1.4.4"/>
    </reaction>
</comment>
<dbReference type="PANTHER" id="PTHR18896:SF76">
    <property type="entry name" value="PHOSPHOLIPASE"/>
    <property type="match status" value="1"/>
</dbReference>
<feature type="region of interest" description="Disordered" evidence="10">
    <location>
        <begin position="118"/>
        <end position="141"/>
    </location>
</feature>
<dbReference type="Proteomes" id="UP000676996">
    <property type="component" value="Unassembled WGS sequence"/>
</dbReference>
<dbReference type="Pfam" id="PF00614">
    <property type="entry name" value="PLDc"/>
    <property type="match status" value="1"/>
</dbReference>
<dbReference type="GO" id="GO:0005576">
    <property type="term" value="C:extracellular region"/>
    <property type="evidence" value="ECO:0007669"/>
    <property type="project" value="UniProtKB-SubCell"/>
</dbReference>
<evidence type="ECO:0000256" key="9">
    <source>
        <dbReference type="ARBA" id="ARBA00029594"/>
    </source>
</evidence>
<dbReference type="GO" id="GO:0004630">
    <property type="term" value="F:phospholipase D activity"/>
    <property type="evidence" value="ECO:0007669"/>
    <property type="project" value="UniProtKB-EC"/>
</dbReference>
<evidence type="ECO:0000313" key="13">
    <source>
        <dbReference type="EMBL" id="MBR0552166.1"/>
    </source>
</evidence>
<dbReference type="AlphaFoldDB" id="A0A8T4IJ13"/>
<keyword evidence="11" id="KW-0472">Membrane</keyword>
<dbReference type="GO" id="GO:0009395">
    <property type="term" value="P:phospholipid catabolic process"/>
    <property type="evidence" value="ECO:0007669"/>
    <property type="project" value="TreeGrafter"/>
</dbReference>
<keyword evidence="14" id="KW-1185">Reference proteome</keyword>
<dbReference type="PANTHER" id="PTHR18896">
    <property type="entry name" value="PHOSPHOLIPASE D"/>
    <property type="match status" value="1"/>
</dbReference>
<keyword evidence="8" id="KW-0443">Lipid metabolism</keyword>
<keyword evidence="5" id="KW-0964">Secreted</keyword>
<dbReference type="InterPro" id="IPR001736">
    <property type="entry name" value="PLipase_D/transphosphatidylase"/>
</dbReference>
<evidence type="ECO:0000256" key="1">
    <source>
        <dbReference type="ARBA" id="ARBA00000798"/>
    </source>
</evidence>
<dbReference type="InterPro" id="IPR015679">
    <property type="entry name" value="PLipase_D_fam"/>
</dbReference>
<comment type="caution">
    <text evidence="13">The sequence shown here is derived from an EMBL/GenBank/DDBJ whole genome shotgun (WGS) entry which is preliminary data.</text>
</comment>
<dbReference type="CDD" id="cd09143">
    <property type="entry name" value="PLDc_vPLD1_2_like_bac_2"/>
    <property type="match status" value="1"/>
</dbReference>
<evidence type="ECO:0000256" key="11">
    <source>
        <dbReference type="SAM" id="Phobius"/>
    </source>
</evidence>
<accession>A0A8T4IJ13</accession>
<keyword evidence="7" id="KW-0378">Hydrolase</keyword>
<comment type="function">
    <text evidence="2">Could be a virulence factor.</text>
</comment>
<sequence length="478" mass="53496">MCDAKHQLLLIGWDFDARIRLVYDKQDSAPATVGAFIDWLVERNPDLQVHILRWDTGAMKSMIRGSTIATIARWWWHKRIHLKLDSFHPTGASHHQKIVVIDDCLAFCGGIDMTGDRWDTRDHTPGDARRREPDDTPYGPWHDATTALSGPVAKALGELCRNRWERAGGERLEAPPPVTGCWPDQLPVAFSDVDVAISRSYPDMPEQPPVHEIEQLYCDLIARAERWIYAESQYFASRKIAEAIAKRLDERDGPEIVIVNPVHAEGWLEPIAMDTARARLFEALRRRDKYGRFRLYHAENAAGDEIYIHAKVTVIDGEILRVGSSNFNNRSMRLDTECDVTIDASRTPDPECGAAVSRVAYDLIAEHTGSDIETVAQRMAETGSLIQTIDSLTKPGRHLRGYVTPDLNEVEAWLADNEVLDPEGPDEMFEPLNKRSLFHRLRATSDSDGVGTKLAVGAGAAVVAGAAVLGMLARRRNR</sequence>
<evidence type="ECO:0000256" key="5">
    <source>
        <dbReference type="ARBA" id="ARBA00022525"/>
    </source>
</evidence>
<keyword evidence="11" id="KW-1133">Transmembrane helix</keyword>
<name>A0A8T4IJ13_9SPHN</name>
<evidence type="ECO:0000256" key="4">
    <source>
        <dbReference type="ARBA" id="ARBA00018392"/>
    </source>
</evidence>
<evidence type="ECO:0000256" key="8">
    <source>
        <dbReference type="ARBA" id="ARBA00023098"/>
    </source>
</evidence>
<dbReference type="CDD" id="cd09140">
    <property type="entry name" value="PLDc_vPLD1_2_like_bac_1"/>
    <property type="match status" value="1"/>
</dbReference>
<evidence type="ECO:0000256" key="10">
    <source>
        <dbReference type="SAM" id="MobiDB-lite"/>
    </source>
</evidence>
<keyword evidence="6" id="KW-0677">Repeat</keyword>
<dbReference type="InterPro" id="IPR025202">
    <property type="entry name" value="PLD-like_dom"/>
</dbReference>
<gene>
    <name evidence="13" type="ORF">J7S20_06600</name>
</gene>
<dbReference type="EMBL" id="JAGRQC010000002">
    <property type="protein sequence ID" value="MBR0552166.1"/>
    <property type="molecule type" value="Genomic_DNA"/>
</dbReference>
<feature type="domain" description="PLD phosphodiesterase" evidence="12">
    <location>
        <begin position="304"/>
        <end position="331"/>
    </location>
</feature>
<keyword evidence="11" id="KW-0812">Transmembrane</keyword>
<protein>
    <recommendedName>
        <fullName evidence="4">Phospholipase D</fullName>
    </recommendedName>
    <alternativeName>
        <fullName evidence="9">Choline phosphatase</fullName>
    </alternativeName>
</protein>
<dbReference type="SMART" id="SM00155">
    <property type="entry name" value="PLDc"/>
    <property type="match status" value="2"/>
</dbReference>
<evidence type="ECO:0000256" key="7">
    <source>
        <dbReference type="ARBA" id="ARBA00022801"/>
    </source>
</evidence>
<dbReference type="PROSITE" id="PS50035">
    <property type="entry name" value="PLD"/>
    <property type="match status" value="2"/>
</dbReference>
<evidence type="ECO:0000256" key="2">
    <source>
        <dbReference type="ARBA" id="ARBA00003145"/>
    </source>
</evidence>
<feature type="compositionally biased region" description="Basic and acidic residues" evidence="10">
    <location>
        <begin position="118"/>
        <end position="134"/>
    </location>
</feature>
<reference evidence="13" key="1">
    <citation type="submission" date="2021-04" db="EMBL/GenBank/DDBJ databases">
        <title>Ouciella asimina sp. nov., isolated from the surface seawater in the hydrothermal field of Okinawa Trough.</title>
        <authorList>
            <person name="Shuang W."/>
        </authorList>
    </citation>
    <scope>NUCLEOTIDE SEQUENCE</scope>
    <source>
        <strain evidence="13">LXI357</strain>
    </source>
</reference>
<dbReference type="Pfam" id="PF13091">
    <property type="entry name" value="PLDc_2"/>
    <property type="match status" value="1"/>
</dbReference>
<comment type="subcellular location">
    <subcellularLocation>
        <location evidence="3">Secreted</location>
    </subcellularLocation>
</comment>
<feature type="domain" description="PLD phosphodiesterase" evidence="12">
    <location>
        <begin position="90"/>
        <end position="117"/>
    </location>
</feature>
<dbReference type="Gene3D" id="3.30.870.10">
    <property type="entry name" value="Endonuclease Chain A"/>
    <property type="match status" value="2"/>
</dbReference>
<dbReference type="SUPFAM" id="SSF56024">
    <property type="entry name" value="Phospholipase D/nuclease"/>
    <property type="match status" value="2"/>
</dbReference>
<organism evidence="13 14">
    <name type="scientific">Stakelama marina</name>
    <dbReference type="NCBI Taxonomy" id="2826939"/>
    <lineage>
        <taxon>Bacteria</taxon>
        <taxon>Pseudomonadati</taxon>
        <taxon>Pseudomonadota</taxon>
        <taxon>Alphaproteobacteria</taxon>
        <taxon>Sphingomonadales</taxon>
        <taxon>Sphingomonadaceae</taxon>
        <taxon>Stakelama</taxon>
    </lineage>
</organism>
<evidence type="ECO:0000259" key="12">
    <source>
        <dbReference type="PROSITE" id="PS50035"/>
    </source>
</evidence>
<evidence type="ECO:0000256" key="3">
    <source>
        <dbReference type="ARBA" id="ARBA00004613"/>
    </source>
</evidence>
<feature type="transmembrane region" description="Helical" evidence="11">
    <location>
        <begin position="454"/>
        <end position="473"/>
    </location>
</feature>
<evidence type="ECO:0000256" key="6">
    <source>
        <dbReference type="ARBA" id="ARBA00022737"/>
    </source>
</evidence>